<comment type="caution">
    <text evidence="2">The sequence shown here is derived from an EMBL/GenBank/DDBJ whole genome shotgun (WGS) entry which is preliminary data.</text>
</comment>
<name>A0A094YVT5_ALKAL</name>
<dbReference type="InterPro" id="IPR006938">
    <property type="entry name" value="DUF624"/>
</dbReference>
<feature type="transmembrane region" description="Helical" evidence="1">
    <location>
        <begin position="177"/>
        <end position="198"/>
    </location>
</feature>
<evidence type="ECO:0000313" key="2">
    <source>
        <dbReference type="EMBL" id="KGA97632.1"/>
    </source>
</evidence>
<dbReference type="EMBL" id="ALPT02000025">
    <property type="protein sequence ID" value="KGA97632.1"/>
    <property type="molecule type" value="Genomic_DNA"/>
</dbReference>
<evidence type="ECO:0008006" key="6">
    <source>
        <dbReference type="Google" id="ProtNLM"/>
    </source>
</evidence>
<dbReference type="OrthoDB" id="2182676at2"/>
<keyword evidence="1" id="KW-1133">Transmembrane helix</keyword>
<proteinExistence type="predicted"/>
<dbReference type="Pfam" id="PF04854">
    <property type="entry name" value="DUF624"/>
    <property type="match status" value="1"/>
</dbReference>
<gene>
    <name evidence="3" type="ORF">AJ85_09250</name>
    <name evidence="2" type="ORF">BALCAV_0209295</name>
</gene>
<evidence type="ECO:0000313" key="3">
    <source>
        <dbReference type="EMBL" id="THG90695.1"/>
    </source>
</evidence>
<dbReference type="Proteomes" id="UP000002754">
    <property type="component" value="Unassembled WGS sequence"/>
</dbReference>
<dbReference type="AlphaFoldDB" id="A0A094YVT5"/>
<feature type="transmembrane region" description="Helical" evidence="1">
    <location>
        <begin position="20"/>
        <end position="50"/>
    </location>
</feature>
<feature type="transmembrane region" description="Helical" evidence="1">
    <location>
        <begin position="145"/>
        <end position="171"/>
    </location>
</feature>
<keyword evidence="1" id="KW-0472">Membrane</keyword>
<feature type="transmembrane region" description="Helical" evidence="1">
    <location>
        <begin position="112"/>
        <end position="133"/>
    </location>
</feature>
<protein>
    <recommendedName>
        <fullName evidence="6">DUF624 domain-containing protein</fullName>
    </recommendedName>
</protein>
<sequence>MEANGVYGVFYRAFEWIAKLAIVNILWVGFVLLGGIILGVFPATVAMFTLARKWINGEQELQISKEFWQTYKREFVKSNGLGFILTSLAVILFIDLYFFYHLESGMSQIFFYLFVVIAFNYLVMTLYIFQVYVHYDLKLFQNIKYAFILGLSNPFHTFSMILCLILCYIALEVAPASLLFFSVAPLSMMFMIIAHRIFNKIEEVDRRNKLAG</sequence>
<feature type="transmembrane region" description="Helical" evidence="1">
    <location>
        <begin position="81"/>
        <end position="100"/>
    </location>
</feature>
<dbReference type="STRING" id="1218173.BALCAV_0209295"/>
<dbReference type="Proteomes" id="UP000297014">
    <property type="component" value="Unassembled WGS sequence"/>
</dbReference>
<reference evidence="2 4" key="1">
    <citation type="journal article" date="2014" name="Genome Announc.">
        <title>Draft Genome Sequence of Bacillus alcalophilus AV1934, a Classic Alkaliphile Isolated from Human Feces in 1934.</title>
        <authorList>
            <person name="Attie O."/>
            <person name="Jayaprakash A."/>
            <person name="Shah H."/>
            <person name="Paulsen I.T."/>
            <person name="Morino M."/>
            <person name="Takahashi Y."/>
            <person name="Narumi I."/>
            <person name="Sachidanandam R."/>
            <person name="Satoh K."/>
            <person name="Ito M."/>
            <person name="Krulwich T.A."/>
        </authorList>
    </citation>
    <scope>NUCLEOTIDE SEQUENCE [LARGE SCALE GENOMIC DNA]</scope>
    <source>
        <strain evidence="2 4">AV1934</strain>
    </source>
</reference>
<evidence type="ECO:0000256" key="1">
    <source>
        <dbReference type="SAM" id="Phobius"/>
    </source>
</evidence>
<evidence type="ECO:0000313" key="4">
    <source>
        <dbReference type="Proteomes" id="UP000002754"/>
    </source>
</evidence>
<keyword evidence="4" id="KW-1185">Reference proteome</keyword>
<dbReference type="EMBL" id="JALP01000124">
    <property type="protein sequence ID" value="THG90695.1"/>
    <property type="molecule type" value="Genomic_DNA"/>
</dbReference>
<evidence type="ECO:0000313" key="5">
    <source>
        <dbReference type="Proteomes" id="UP000297014"/>
    </source>
</evidence>
<reference evidence="3 5" key="2">
    <citation type="submission" date="2014-01" db="EMBL/GenBank/DDBJ databases">
        <title>Draft genome sequencing of Bacillus alcalophilus CGMCC 1.3604.</title>
        <authorList>
            <person name="Yang J."/>
            <person name="Diao L."/>
            <person name="Yang S."/>
        </authorList>
    </citation>
    <scope>NUCLEOTIDE SEQUENCE [LARGE SCALE GENOMIC DNA]</scope>
    <source>
        <strain evidence="3 5">CGMCC 1.3604</strain>
    </source>
</reference>
<organism evidence="2 4">
    <name type="scientific">Alkalihalobacillus alcalophilus ATCC 27647 = CGMCC 1.3604</name>
    <dbReference type="NCBI Taxonomy" id="1218173"/>
    <lineage>
        <taxon>Bacteria</taxon>
        <taxon>Bacillati</taxon>
        <taxon>Bacillota</taxon>
        <taxon>Bacilli</taxon>
        <taxon>Bacillales</taxon>
        <taxon>Bacillaceae</taxon>
        <taxon>Alkalihalobacillus</taxon>
    </lineage>
</organism>
<keyword evidence="1" id="KW-0812">Transmembrane</keyword>
<dbReference type="RefSeq" id="WP_003320895.1">
    <property type="nucleotide sequence ID" value="NZ_ALPT02000025.1"/>
</dbReference>
<dbReference type="eggNOG" id="COG5578">
    <property type="taxonomic scope" value="Bacteria"/>
</dbReference>
<accession>A0A094YVT5</accession>